<feature type="domain" description="Pseudouridine synthase RsuA/RluA-like" evidence="10">
    <location>
        <begin position="13"/>
        <end position="172"/>
    </location>
</feature>
<evidence type="ECO:0000256" key="2">
    <source>
        <dbReference type="ARBA" id="ARBA00023235"/>
    </source>
</evidence>
<evidence type="ECO:0000313" key="12">
    <source>
        <dbReference type="Proteomes" id="UP001409585"/>
    </source>
</evidence>
<evidence type="ECO:0000256" key="4">
    <source>
        <dbReference type="ARBA" id="ARBA00037670"/>
    </source>
</evidence>
<evidence type="ECO:0000256" key="3">
    <source>
        <dbReference type="ARBA" id="ARBA00036607"/>
    </source>
</evidence>
<dbReference type="GO" id="GO:0160149">
    <property type="term" value="F:tRNA pseudouridine(65) synthase activity"/>
    <property type="evidence" value="ECO:0007669"/>
    <property type="project" value="UniProtKB-EC"/>
</dbReference>
<gene>
    <name evidence="11" type="primary">truC</name>
    <name evidence="11" type="ORF">GCM10025791_48460</name>
</gene>
<evidence type="ECO:0000256" key="5">
    <source>
        <dbReference type="ARBA" id="ARBA00038943"/>
    </source>
</evidence>
<reference evidence="12" key="1">
    <citation type="journal article" date="2019" name="Int. J. Syst. Evol. Microbiol.">
        <title>The Global Catalogue of Microorganisms (GCM) 10K type strain sequencing project: providing services to taxonomists for standard genome sequencing and annotation.</title>
        <authorList>
            <consortium name="The Broad Institute Genomics Platform"/>
            <consortium name="The Broad Institute Genome Sequencing Center for Infectious Disease"/>
            <person name="Wu L."/>
            <person name="Ma J."/>
        </authorList>
    </citation>
    <scope>NUCLEOTIDE SEQUENCE [LARGE SCALE GENOMIC DNA]</scope>
    <source>
        <strain evidence="12">JCM 19134</strain>
    </source>
</reference>
<dbReference type="NCBIfam" id="NF008321">
    <property type="entry name" value="PRK11112.1"/>
    <property type="match status" value="1"/>
</dbReference>
<dbReference type="EMBL" id="BAABLX010000080">
    <property type="protein sequence ID" value="GAA4961270.1"/>
    <property type="molecule type" value="Genomic_DNA"/>
</dbReference>
<keyword evidence="12" id="KW-1185">Reference proteome</keyword>
<dbReference type="PANTHER" id="PTHR21600:SF56">
    <property type="entry name" value="TRNA PSEUDOURIDINE SYNTHASE C"/>
    <property type="match status" value="1"/>
</dbReference>
<evidence type="ECO:0000256" key="8">
    <source>
        <dbReference type="ARBA" id="ARBA00041975"/>
    </source>
</evidence>
<dbReference type="AlphaFoldDB" id="A0AAV3UAI3"/>
<dbReference type="EC" id="5.4.99.26" evidence="5"/>
<dbReference type="Pfam" id="PF00849">
    <property type="entry name" value="PseudoU_synth_2"/>
    <property type="match status" value="1"/>
</dbReference>
<dbReference type="Gene3D" id="3.30.2350.10">
    <property type="entry name" value="Pseudouridine synthase"/>
    <property type="match status" value="1"/>
</dbReference>
<dbReference type="InterPro" id="IPR050188">
    <property type="entry name" value="RluA_PseudoU_synthase"/>
</dbReference>
<evidence type="ECO:0000256" key="6">
    <source>
        <dbReference type="ARBA" id="ARBA00040675"/>
    </source>
</evidence>
<evidence type="ECO:0000256" key="9">
    <source>
        <dbReference type="ARBA" id="ARBA00043049"/>
    </source>
</evidence>
<evidence type="ECO:0000313" key="11">
    <source>
        <dbReference type="EMBL" id="GAA4961270.1"/>
    </source>
</evidence>
<keyword evidence="1" id="KW-0819">tRNA processing</keyword>
<dbReference type="PROSITE" id="PS01129">
    <property type="entry name" value="PSI_RLU"/>
    <property type="match status" value="1"/>
</dbReference>
<protein>
    <recommendedName>
        <fullName evidence="6">tRNA pseudouridine synthase C</fullName>
        <ecNumber evidence="5">5.4.99.26</ecNumber>
    </recommendedName>
    <alternativeName>
        <fullName evidence="8">tRNA pseudouridine(65) synthase</fullName>
    </alternativeName>
    <alternativeName>
        <fullName evidence="9">tRNA pseudouridylate synthase C</fullName>
    </alternativeName>
    <alternativeName>
        <fullName evidence="7">tRNA-uridine isomerase C</fullName>
    </alternativeName>
</protein>
<dbReference type="InterPro" id="IPR020103">
    <property type="entry name" value="PsdUridine_synth_cat_dom_sf"/>
</dbReference>
<proteinExistence type="predicted"/>
<dbReference type="GO" id="GO:0003723">
    <property type="term" value="F:RNA binding"/>
    <property type="evidence" value="ECO:0007669"/>
    <property type="project" value="InterPro"/>
</dbReference>
<dbReference type="InterPro" id="IPR006145">
    <property type="entry name" value="PsdUridine_synth_RsuA/RluA"/>
</dbReference>
<sequence>MSDVLPILYQDEHLVAINKPSGLLVHKSPIDKHETRFAMQMLRDQLGQWVYPIHRLDRPTSGVLLFALSSDTASKVCANWQEQAQKTYLAIVRGWAPQEVTVDHPLKERLDKIADKHAKQDKPAQEAVTKVTRLATIELENPVDRYPTSRYSLVECQPKTGRKHQLRRHLKHINHPIIGDAKHGKSIHNRFFQTAFNAHRLLLHAHRLCFNHPVTQQPLAITAPLDETMNHLLHEFGWQRAAGTTDIEAPHALG</sequence>
<dbReference type="Proteomes" id="UP001409585">
    <property type="component" value="Unassembled WGS sequence"/>
</dbReference>
<accession>A0AAV3UAI3</accession>
<dbReference type="CDD" id="cd02563">
    <property type="entry name" value="PseudoU_synth_TruC"/>
    <property type="match status" value="1"/>
</dbReference>
<evidence type="ECO:0000256" key="7">
    <source>
        <dbReference type="ARBA" id="ARBA00041803"/>
    </source>
</evidence>
<comment type="caution">
    <text evidence="11">The sequence shown here is derived from an EMBL/GenBank/DDBJ whole genome shotgun (WGS) entry which is preliminary data.</text>
</comment>
<dbReference type="InterPro" id="IPR006224">
    <property type="entry name" value="PsdUridine_synth_RluA-like_CS"/>
</dbReference>
<comment type="catalytic activity">
    <reaction evidence="3">
        <text>uridine(65) in tRNA = pseudouridine(65) in tRNA</text>
        <dbReference type="Rhea" id="RHEA:42536"/>
        <dbReference type="Rhea" id="RHEA-COMP:10103"/>
        <dbReference type="Rhea" id="RHEA-COMP:10104"/>
        <dbReference type="ChEBI" id="CHEBI:65314"/>
        <dbReference type="ChEBI" id="CHEBI:65315"/>
        <dbReference type="EC" id="5.4.99.26"/>
    </reaction>
</comment>
<name>A0AAV3UAI3_9ALTE</name>
<organism evidence="11 12">
    <name type="scientific">Halioxenophilus aromaticivorans</name>
    <dbReference type="NCBI Taxonomy" id="1306992"/>
    <lineage>
        <taxon>Bacteria</taxon>
        <taxon>Pseudomonadati</taxon>
        <taxon>Pseudomonadota</taxon>
        <taxon>Gammaproteobacteria</taxon>
        <taxon>Alteromonadales</taxon>
        <taxon>Alteromonadaceae</taxon>
        <taxon>Halioxenophilus</taxon>
    </lineage>
</organism>
<dbReference type="GO" id="GO:0000455">
    <property type="term" value="P:enzyme-directed rRNA pseudouridine synthesis"/>
    <property type="evidence" value="ECO:0007669"/>
    <property type="project" value="TreeGrafter"/>
</dbReference>
<comment type="function">
    <text evidence="4">Responsible for synthesis of pseudouridine from uracil-65 in transfer RNAs.</text>
</comment>
<evidence type="ECO:0000256" key="1">
    <source>
        <dbReference type="ARBA" id="ARBA00022694"/>
    </source>
</evidence>
<dbReference type="SUPFAM" id="SSF55120">
    <property type="entry name" value="Pseudouridine synthase"/>
    <property type="match status" value="1"/>
</dbReference>
<dbReference type="RefSeq" id="WP_345428059.1">
    <property type="nucleotide sequence ID" value="NZ_AP031496.1"/>
</dbReference>
<dbReference type="GO" id="GO:0008033">
    <property type="term" value="P:tRNA processing"/>
    <property type="evidence" value="ECO:0007669"/>
    <property type="project" value="UniProtKB-KW"/>
</dbReference>
<evidence type="ECO:0000259" key="10">
    <source>
        <dbReference type="Pfam" id="PF00849"/>
    </source>
</evidence>
<dbReference type="PANTHER" id="PTHR21600">
    <property type="entry name" value="MITOCHONDRIAL RNA PSEUDOURIDINE SYNTHASE"/>
    <property type="match status" value="1"/>
</dbReference>
<keyword evidence="2" id="KW-0413">Isomerase</keyword>